<gene>
    <name evidence="1" type="ORF">N5B56_00510</name>
</gene>
<keyword evidence="2" id="KW-1185">Reference proteome</keyword>
<dbReference type="RefSeq" id="WP_260978325.1">
    <property type="nucleotide sequence ID" value="NZ_JAODBU010000002.1"/>
</dbReference>
<comment type="caution">
    <text evidence="1">The sequence shown here is derived from an EMBL/GenBank/DDBJ whole genome shotgun (WGS) entry which is preliminary data.</text>
</comment>
<evidence type="ECO:0000313" key="1">
    <source>
        <dbReference type="EMBL" id="MCT7397563.1"/>
    </source>
</evidence>
<evidence type="ECO:0000313" key="2">
    <source>
        <dbReference type="Proteomes" id="UP001431199"/>
    </source>
</evidence>
<dbReference type="EMBL" id="JAODBU010000002">
    <property type="protein sequence ID" value="MCT7397563.1"/>
    <property type="molecule type" value="Genomic_DNA"/>
</dbReference>
<sequence>MKLSNSSFQWKYPLWYSKNINAKGDYFAMNSKNMKINDFNLIEEYVR</sequence>
<organism evidence="1 2">
    <name type="scientific">Eubacterium album</name>
    <dbReference type="NCBI Taxonomy" id="2978477"/>
    <lineage>
        <taxon>Bacteria</taxon>
        <taxon>Bacillati</taxon>
        <taxon>Bacillota</taxon>
        <taxon>Clostridia</taxon>
        <taxon>Eubacteriales</taxon>
        <taxon>Eubacteriaceae</taxon>
        <taxon>Eubacterium</taxon>
    </lineage>
</organism>
<accession>A0ABT2LXH7</accession>
<reference evidence="1" key="1">
    <citation type="submission" date="2022-09" db="EMBL/GenBank/DDBJ databases">
        <title>Eubacterium sp. LFL-14 isolated from human feces.</title>
        <authorList>
            <person name="Liu F."/>
        </authorList>
    </citation>
    <scope>NUCLEOTIDE SEQUENCE</scope>
    <source>
        <strain evidence="1">LFL-14</strain>
    </source>
</reference>
<protein>
    <submittedName>
        <fullName evidence="1">DUF3737 family protein</fullName>
    </submittedName>
</protein>
<name>A0ABT2LXH7_9FIRM</name>
<dbReference type="Proteomes" id="UP001431199">
    <property type="component" value="Unassembled WGS sequence"/>
</dbReference>
<proteinExistence type="predicted"/>